<gene>
    <name evidence="2" type="ORF">THAOC_33039</name>
</gene>
<evidence type="ECO:0000313" key="2">
    <source>
        <dbReference type="EMBL" id="EJK48187.1"/>
    </source>
</evidence>
<organism evidence="2 3">
    <name type="scientific">Thalassiosira oceanica</name>
    <name type="common">Marine diatom</name>
    <dbReference type="NCBI Taxonomy" id="159749"/>
    <lineage>
        <taxon>Eukaryota</taxon>
        <taxon>Sar</taxon>
        <taxon>Stramenopiles</taxon>
        <taxon>Ochrophyta</taxon>
        <taxon>Bacillariophyta</taxon>
        <taxon>Coscinodiscophyceae</taxon>
        <taxon>Thalassiosirophycidae</taxon>
        <taxon>Thalassiosirales</taxon>
        <taxon>Thalassiosiraceae</taxon>
        <taxon>Thalassiosira</taxon>
    </lineage>
</organism>
<dbReference type="Proteomes" id="UP000266841">
    <property type="component" value="Unassembled WGS sequence"/>
</dbReference>
<dbReference type="AlphaFoldDB" id="K0RN79"/>
<feature type="non-terminal residue" evidence="2">
    <location>
        <position position="1"/>
    </location>
</feature>
<feature type="region of interest" description="Disordered" evidence="1">
    <location>
        <begin position="59"/>
        <end position="90"/>
    </location>
</feature>
<sequence length="195" mass="19947">RSWGDAVHTGRVAPMRVATNQSIRGGDAVHTGRVAPMRVATNQLPPFCCPCAAPTASTDVTASAPATDGGDQEPSRHHRGARPQNGQQQRAAACNGADDAGNDLRVSVKVGGALVSSGTLLAARPQNGQQPRAAAGNDLRVSVKVGGALVSSGTILAARPQNGQQPRAAAGNVADDAGIELPPNKRLCRTFPKQQ</sequence>
<keyword evidence="3" id="KW-1185">Reference proteome</keyword>
<dbReference type="EMBL" id="AGNL01046173">
    <property type="protein sequence ID" value="EJK48187.1"/>
    <property type="molecule type" value="Genomic_DNA"/>
</dbReference>
<reference evidence="2 3" key="1">
    <citation type="journal article" date="2012" name="Genome Biol.">
        <title>Genome and low-iron response of an oceanic diatom adapted to chronic iron limitation.</title>
        <authorList>
            <person name="Lommer M."/>
            <person name="Specht M."/>
            <person name="Roy A.S."/>
            <person name="Kraemer L."/>
            <person name="Andreson R."/>
            <person name="Gutowska M.A."/>
            <person name="Wolf J."/>
            <person name="Bergner S.V."/>
            <person name="Schilhabel M.B."/>
            <person name="Klostermeier U.C."/>
            <person name="Beiko R.G."/>
            <person name="Rosenstiel P."/>
            <person name="Hippler M."/>
            <person name="Laroche J."/>
        </authorList>
    </citation>
    <scope>NUCLEOTIDE SEQUENCE [LARGE SCALE GENOMIC DNA]</scope>
    <source>
        <strain evidence="2 3">CCMP1005</strain>
    </source>
</reference>
<evidence type="ECO:0000313" key="3">
    <source>
        <dbReference type="Proteomes" id="UP000266841"/>
    </source>
</evidence>
<comment type="caution">
    <text evidence="2">The sequence shown here is derived from an EMBL/GenBank/DDBJ whole genome shotgun (WGS) entry which is preliminary data.</text>
</comment>
<proteinExistence type="predicted"/>
<evidence type="ECO:0000256" key="1">
    <source>
        <dbReference type="SAM" id="MobiDB-lite"/>
    </source>
</evidence>
<name>K0RN79_THAOC</name>
<accession>K0RN79</accession>
<protein>
    <submittedName>
        <fullName evidence="2">Uncharacterized protein</fullName>
    </submittedName>
</protein>